<proteinExistence type="predicted"/>
<name>A0ABY3ZBF9_STRRM</name>
<organism evidence="2 3">
    <name type="scientific">Streptomyces rimosus subsp. rimosus</name>
    <dbReference type="NCBI Taxonomy" id="132474"/>
    <lineage>
        <taxon>Bacteria</taxon>
        <taxon>Bacillati</taxon>
        <taxon>Actinomycetota</taxon>
        <taxon>Actinomycetes</taxon>
        <taxon>Kitasatosporales</taxon>
        <taxon>Streptomycetaceae</taxon>
        <taxon>Streptomyces</taxon>
    </lineage>
</organism>
<reference evidence="2 3" key="1">
    <citation type="submission" date="2022-03" db="EMBL/GenBank/DDBJ databases">
        <title>Complete genome of Streptomyces rimosus ssp. rimosus R7 (=ATCC 10970).</title>
        <authorList>
            <person name="Beganovic S."/>
            <person name="Ruckert C."/>
            <person name="Busche T."/>
            <person name="Kalinowski J."/>
            <person name="Wittmann C."/>
        </authorList>
    </citation>
    <scope>NUCLEOTIDE SEQUENCE [LARGE SCALE GENOMIC DNA]</scope>
    <source>
        <strain evidence="2 3">R7</strain>
    </source>
</reference>
<accession>A0ABY3ZBF9</accession>
<protein>
    <recommendedName>
        <fullName evidence="4">Lipoprotein</fullName>
    </recommendedName>
</protein>
<evidence type="ECO:0000313" key="2">
    <source>
        <dbReference type="EMBL" id="UNZ07642.1"/>
    </source>
</evidence>
<feature type="region of interest" description="Disordered" evidence="1">
    <location>
        <begin position="1"/>
        <end position="29"/>
    </location>
</feature>
<dbReference type="Proteomes" id="UP000829494">
    <property type="component" value="Chromosome"/>
</dbReference>
<feature type="region of interest" description="Disordered" evidence="1">
    <location>
        <begin position="54"/>
        <end position="105"/>
    </location>
</feature>
<sequence>MFAWARRPRSRKPPTGNTVPFPRPRPPLSAQVRTWLPAVAGATAVSLVSGCTGTGEARSAGPARAVSAPAQLWDEPPLPPRDTDGKGSTDTRPAPLHGVPEVPSGDIHRASWLNIVKAQTATGGDGQSGPQFNPGTLREIRRCTADRRQRPKCPVRAPRYRDLDGDGKDELIVGIAEGTDDQVAIWVFTVRDGKVTRIMDATARPLSVEVTGQEVILREPSGSAGYEMRTVYSWDERAQAMELRAMEFDPVRSGRTAPARPKAAR</sequence>
<feature type="compositionally biased region" description="Basic residues" evidence="1">
    <location>
        <begin position="1"/>
        <end position="12"/>
    </location>
</feature>
<keyword evidence="3" id="KW-1185">Reference proteome</keyword>
<evidence type="ECO:0008006" key="4">
    <source>
        <dbReference type="Google" id="ProtNLM"/>
    </source>
</evidence>
<dbReference type="EMBL" id="CP094298">
    <property type="protein sequence ID" value="UNZ07642.1"/>
    <property type="molecule type" value="Genomic_DNA"/>
</dbReference>
<evidence type="ECO:0000313" key="3">
    <source>
        <dbReference type="Proteomes" id="UP000829494"/>
    </source>
</evidence>
<gene>
    <name evidence="2" type="ORF">SRIMR7_36360</name>
</gene>
<evidence type="ECO:0000256" key="1">
    <source>
        <dbReference type="SAM" id="MobiDB-lite"/>
    </source>
</evidence>